<dbReference type="PROSITE" id="PS51918">
    <property type="entry name" value="RADICAL_SAM"/>
    <property type="match status" value="1"/>
</dbReference>
<dbReference type="InterPro" id="IPR050377">
    <property type="entry name" value="Radical_SAM_PqqE_MftC-like"/>
</dbReference>
<keyword evidence="2" id="KW-0949">S-adenosyl-L-methionine</keyword>
<dbReference type="STRING" id="502025.Hoch_1279"/>
<evidence type="ECO:0000256" key="1">
    <source>
        <dbReference type="ARBA" id="ARBA00001966"/>
    </source>
</evidence>
<dbReference type="AlphaFoldDB" id="D0LTE2"/>
<feature type="domain" description="Radical SAM core" evidence="7">
    <location>
        <begin position="25"/>
        <end position="243"/>
    </location>
</feature>
<dbReference type="HOGENOM" id="CLU_849333_0_0_7"/>
<dbReference type="Gene3D" id="3.20.20.70">
    <property type="entry name" value="Aldolase class I"/>
    <property type="match status" value="1"/>
</dbReference>
<dbReference type="GO" id="GO:0003824">
    <property type="term" value="F:catalytic activity"/>
    <property type="evidence" value="ECO:0007669"/>
    <property type="project" value="InterPro"/>
</dbReference>
<evidence type="ECO:0000259" key="7">
    <source>
        <dbReference type="PROSITE" id="PS51918"/>
    </source>
</evidence>
<evidence type="ECO:0000313" key="9">
    <source>
        <dbReference type="Proteomes" id="UP000001880"/>
    </source>
</evidence>
<dbReference type="InterPro" id="IPR007197">
    <property type="entry name" value="rSAM"/>
</dbReference>
<evidence type="ECO:0000256" key="4">
    <source>
        <dbReference type="ARBA" id="ARBA00023004"/>
    </source>
</evidence>
<dbReference type="KEGG" id="hoh:Hoch_1279"/>
<gene>
    <name evidence="8" type="ordered locus">Hoch_1279</name>
</gene>
<dbReference type="InterPro" id="IPR013785">
    <property type="entry name" value="Aldolase_TIM"/>
</dbReference>
<dbReference type="eggNOG" id="COG0535">
    <property type="taxonomic scope" value="Bacteria"/>
</dbReference>
<evidence type="ECO:0000256" key="3">
    <source>
        <dbReference type="ARBA" id="ARBA00022723"/>
    </source>
</evidence>
<protein>
    <submittedName>
        <fullName evidence="8">Radical SAM domain protein</fullName>
    </submittedName>
</protein>
<comment type="cofactor">
    <cofactor evidence="1">
        <name>[4Fe-4S] cluster</name>
        <dbReference type="ChEBI" id="CHEBI:49883"/>
    </cofactor>
</comment>
<name>D0LTE2_HALO1</name>
<dbReference type="GO" id="GO:0046872">
    <property type="term" value="F:metal ion binding"/>
    <property type="evidence" value="ECO:0007669"/>
    <property type="project" value="UniProtKB-KW"/>
</dbReference>
<dbReference type="OrthoDB" id="9782387at2"/>
<dbReference type="Pfam" id="PF04055">
    <property type="entry name" value="Radical_SAM"/>
    <property type="match status" value="1"/>
</dbReference>
<dbReference type="SFLD" id="SFLDG01067">
    <property type="entry name" value="SPASM/twitch_domain_containing"/>
    <property type="match status" value="1"/>
</dbReference>
<dbReference type="PANTHER" id="PTHR11228:SF7">
    <property type="entry name" value="PQQA PEPTIDE CYCLASE"/>
    <property type="match status" value="1"/>
</dbReference>
<feature type="region of interest" description="Disordered" evidence="6">
    <location>
        <begin position="1"/>
        <end position="22"/>
    </location>
</feature>
<dbReference type="SUPFAM" id="SSF102114">
    <property type="entry name" value="Radical SAM enzymes"/>
    <property type="match status" value="1"/>
</dbReference>
<evidence type="ECO:0000256" key="6">
    <source>
        <dbReference type="SAM" id="MobiDB-lite"/>
    </source>
</evidence>
<dbReference type="PANTHER" id="PTHR11228">
    <property type="entry name" value="RADICAL SAM DOMAIN PROTEIN"/>
    <property type="match status" value="1"/>
</dbReference>
<dbReference type="SFLD" id="SFLDS00029">
    <property type="entry name" value="Radical_SAM"/>
    <property type="match status" value="1"/>
</dbReference>
<dbReference type="RefSeq" id="WP_012826446.1">
    <property type="nucleotide sequence ID" value="NC_013440.1"/>
</dbReference>
<sequence>MDTATDTTTKPKPKPGRGQVEAAGPALSRFGMVFLTEDCDKTCPHCFNTWDQNMSAGSLRLDCEAARVLLARAAERGLEDVAITGGEPLLHDGAVALVAALSELGLRTVLFTSGTRIDELGEALVQAGLDELRFSFNEFPYAMSDIAFERLWRVFEERITPALRWFRGRLMVNAIASRRSLPLVGELRKRLGALGVDRVKVQPLFVGKDNPWYERLTLHGVPTAEWDAREHDMSTAGAEGQADYLALFRAFYERDERPARCRVAPMLVLGADGQVHPCLNRFDLSVGTLGASEPDELIAAVMKHQDLADAGCFREECLCLFRPRELG</sequence>
<dbReference type="Proteomes" id="UP000001880">
    <property type="component" value="Chromosome"/>
</dbReference>
<dbReference type="InterPro" id="IPR058240">
    <property type="entry name" value="rSAM_sf"/>
</dbReference>
<accession>D0LTE2</accession>
<proteinExistence type="predicted"/>
<evidence type="ECO:0000256" key="5">
    <source>
        <dbReference type="ARBA" id="ARBA00023014"/>
    </source>
</evidence>
<evidence type="ECO:0000256" key="2">
    <source>
        <dbReference type="ARBA" id="ARBA00022691"/>
    </source>
</evidence>
<reference evidence="8 9" key="1">
    <citation type="journal article" date="2010" name="Stand. Genomic Sci.">
        <title>Complete genome sequence of Haliangium ochraceum type strain (SMP-2).</title>
        <authorList>
            <consortium name="US DOE Joint Genome Institute (JGI-PGF)"/>
            <person name="Ivanova N."/>
            <person name="Daum C."/>
            <person name="Lang E."/>
            <person name="Abt B."/>
            <person name="Kopitz M."/>
            <person name="Saunders E."/>
            <person name="Lapidus A."/>
            <person name="Lucas S."/>
            <person name="Glavina Del Rio T."/>
            <person name="Nolan M."/>
            <person name="Tice H."/>
            <person name="Copeland A."/>
            <person name="Cheng J.F."/>
            <person name="Chen F."/>
            <person name="Bruce D."/>
            <person name="Goodwin L."/>
            <person name="Pitluck S."/>
            <person name="Mavromatis K."/>
            <person name="Pati A."/>
            <person name="Mikhailova N."/>
            <person name="Chen A."/>
            <person name="Palaniappan K."/>
            <person name="Land M."/>
            <person name="Hauser L."/>
            <person name="Chang Y.J."/>
            <person name="Jeffries C.D."/>
            <person name="Detter J.C."/>
            <person name="Brettin T."/>
            <person name="Rohde M."/>
            <person name="Goker M."/>
            <person name="Bristow J."/>
            <person name="Markowitz V."/>
            <person name="Eisen J.A."/>
            <person name="Hugenholtz P."/>
            <person name="Kyrpides N.C."/>
            <person name="Klenk H.P."/>
        </authorList>
    </citation>
    <scope>NUCLEOTIDE SEQUENCE [LARGE SCALE GENOMIC DNA]</scope>
    <source>
        <strain evidence="9">DSM 14365 / CIP 107738 / JCM 11303 / AJ 13395 / SMP-2</strain>
    </source>
</reference>
<dbReference type="CDD" id="cd01335">
    <property type="entry name" value="Radical_SAM"/>
    <property type="match status" value="1"/>
</dbReference>
<organism evidence="8 9">
    <name type="scientific">Haliangium ochraceum (strain DSM 14365 / JCM 11303 / SMP-2)</name>
    <dbReference type="NCBI Taxonomy" id="502025"/>
    <lineage>
        <taxon>Bacteria</taxon>
        <taxon>Pseudomonadati</taxon>
        <taxon>Myxococcota</taxon>
        <taxon>Polyangia</taxon>
        <taxon>Haliangiales</taxon>
        <taxon>Kofleriaceae</taxon>
        <taxon>Haliangium</taxon>
    </lineage>
</organism>
<dbReference type="GO" id="GO:0051536">
    <property type="term" value="F:iron-sulfur cluster binding"/>
    <property type="evidence" value="ECO:0007669"/>
    <property type="project" value="UniProtKB-KW"/>
</dbReference>
<keyword evidence="5" id="KW-0411">Iron-sulfur</keyword>
<evidence type="ECO:0000313" key="8">
    <source>
        <dbReference type="EMBL" id="ACY13837.1"/>
    </source>
</evidence>
<keyword evidence="4" id="KW-0408">Iron</keyword>
<keyword evidence="3" id="KW-0479">Metal-binding</keyword>
<keyword evidence="9" id="KW-1185">Reference proteome</keyword>
<dbReference type="EMBL" id="CP001804">
    <property type="protein sequence ID" value="ACY13837.1"/>
    <property type="molecule type" value="Genomic_DNA"/>
</dbReference>